<evidence type="ECO:0000313" key="4">
    <source>
        <dbReference type="EMBL" id="OII73397.1"/>
    </source>
</evidence>
<accession>A0A1J4MKL0</accession>
<feature type="region of interest" description="Disordered" evidence="2">
    <location>
        <begin position="998"/>
        <end position="1043"/>
    </location>
</feature>
<dbReference type="RefSeq" id="XP_028874740.1">
    <property type="nucleotide sequence ID" value="XM_029019620.1"/>
</dbReference>
<keyword evidence="5" id="KW-1185">Reference proteome</keyword>
<feature type="compositionally biased region" description="Polar residues" evidence="2">
    <location>
        <begin position="436"/>
        <end position="447"/>
    </location>
</feature>
<feature type="compositionally biased region" description="Low complexity" evidence="2">
    <location>
        <begin position="938"/>
        <end position="952"/>
    </location>
</feature>
<dbReference type="CDD" id="cd19756">
    <property type="entry name" value="Bbox2"/>
    <property type="match status" value="1"/>
</dbReference>
<dbReference type="GeneID" id="39979399"/>
<dbReference type="InterPro" id="IPR000315">
    <property type="entry name" value="Znf_B-box"/>
</dbReference>
<dbReference type="Gene3D" id="3.30.160.60">
    <property type="entry name" value="Classic Zinc Finger"/>
    <property type="match status" value="1"/>
</dbReference>
<feature type="compositionally biased region" description="Basic and acidic residues" evidence="2">
    <location>
        <begin position="1093"/>
        <end position="1104"/>
    </location>
</feature>
<comment type="caution">
    <text evidence="4">The sequence shown here is derived from an EMBL/GenBank/DDBJ whole genome shotgun (WGS) entry which is preliminary data.</text>
</comment>
<organism evidence="4 5">
    <name type="scientific">Cryptosporidium ubiquitum</name>
    <dbReference type="NCBI Taxonomy" id="857276"/>
    <lineage>
        <taxon>Eukaryota</taxon>
        <taxon>Sar</taxon>
        <taxon>Alveolata</taxon>
        <taxon>Apicomplexa</taxon>
        <taxon>Conoidasida</taxon>
        <taxon>Coccidia</taxon>
        <taxon>Eucoccidiorida</taxon>
        <taxon>Eimeriorina</taxon>
        <taxon>Cryptosporidiidae</taxon>
        <taxon>Cryptosporidium</taxon>
    </lineage>
</organism>
<dbReference type="EMBL" id="LRBP01000016">
    <property type="protein sequence ID" value="OII73397.1"/>
    <property type="molecule type" value="Genomic_DNA"/>
</dbReference>
<dbReference type="AlphaFoldDB" id="A0A1J4MKL0"/>
<keyword evidence="1" id="KW-0862">Zinc</keyword>
<evidence type="ECO:0000256" key="2">
    <source>
        <dbReference type="SAM" id="MobiDB-lite"/>
    </source>
</evidence>
<dbReference type="PROSITE" id="PS50119">
    <property type="entry name" value="ZF_BBOX"/>
    <property type="match status" value="1"/>
</dbReference>
<protein>
    <submittedName>
        <fullName evidence="4">B-box zinc finger domain-containing protein</fullName>
    </submittedName>
</protein>
<evidence type="ECO:0000313" key="5">
    <source>
        <dbReference type="Proteomes" id="UP000186176"/>
    </source>
</evidence>
<gene>
    <name evidence="4" type="ORF">cubi_02609</name>
</gene>
<dbReference type="SUPFAM" id="SSF57845">
    <property type="entry name" value="B-box zinc-binding domain"/>
    <property type="match status" value="1"/>
</dbReference>
<reference evidence="4 5" key="1">
    <citation type="submission" date="2016-10" db="EMBL/GenBank/DDBJ databases">
        <title>Reductive evolution of mitochondrial metabolism and differential evolution of invasion-related proteins in Cryptosporidium.</title>
        <authorList>
            <person name="Liu S."/>
            <person name="Roellig D.M."/>
            <person name="Guo Y."/>
            <person name="Li N."/>
            <person name="Frace M.A."/>
            <person name="Tang K."/>
            <person name="Zhang L."/>
            <person name="Feng Y."/>
            <person name="Xiao L."/>
        </authorList>
    </citation>
    <scope>NUCLEOTIDE SEQUENCE [LARGE SCALE GENOMIC DNA]</scope>
    <source>
        <strain evidence="4">39726</strain>
    </source>
</reference>
<feature type="domain" description="B box-type" evidence="3">
    <location>
        <begin position="45"/>
        <end position="90"/>
    </location>
</feature>
<dbReference type="GO" id="GO:0008270">
    <property type="term" value="F:zinc ion binding"/>
    <property type="evidence" value="ECO:0007669"/>
    <property type="project" value="UniProtKB-KW"/>
</dbReference>
<feature type="region of interest" description="Disordered" evidence="2">
    <location>
        <begin position="436"/>
        <end position="455"/>
    </location>
</feature>
<feature type="region of interest" description="Disordered" evidence="2">
    <location>
        <begin position="931"/>
        <end position="953"/>
    </location>
</feature>
<feature type="region of interest" description="Disordered" evidence="2">
    <location>
        <begin position="1055"/>
        <end position="1107"/>
    </location>
</feature>
<dbReference type="VEuPathDB" id="CryptoDB:cubi_02609"/>
<proteinExistence type="predicted"/>
<feature type="compositionally biased region" description="Basic and acidic residues" evidence="2">
    <location>
        <begin position="1055"/>
        <end position="1084"/>
    </location>
</feature>
<keyword evidence="1" id="KW-0863">Zinc-finger</keyword>
<dbReference type="Proteomes" id="UP000186176">
    <property type="component" value="Unassembled WGS sequence"/>
</dbReference>
<evidence type="ECO:0000256" key="1">
    <source>
        <dbReference type="PROSITE-ProRule" id="PRU00024"/>
    </source>
</evidence>
<sequence>MLDKNKNATAKDNTNLQDVKVANLNNSIGKLFEQFGSSGEFKINMDDRLCMHCWIVKSTLYCSTCMCFYCASCAHMNHVSAGSYHDIISVHHLSVSRTDTAKSLQEKRKNLCKRHKNKELTYCCTSCNYMLICETCIIIDGHGSHLLLTLAEAIPRGRQILLQSLSSLNAASFYMSQKISEISALAEQRKSVFENNLINVEETQKSLNRAIASEEQLLFTEIDLLANKLNRGGEDICKSCENLKEMLITVCGEVSIILQLSKESPSHSLNRYVKISNVVKGTLDPSYRVLVPELQHLSVPYWNLFPEIIDDVLNDTNKYTQEHIDHAMKLSDAITKIASGDISVVEDIGQINAQVYAKSNSENERAARAKVHKIFTSKLKMIQHERLKNIQNPLIAPKSSLKLDPKNKAKSKAKAAQTGPKLQEWLGLRDWKNNQSRKQNNAKNKNPNGFKIPNEAYNSTSKGNKSIFDDLGIIRALSDGDIKFDEIVEKDIEIMTIGRDKKLEALGRTKEEKLQTEEFYESQVHFSGTLMGACIFTKKDDGIEVFKMDDELTKINFKYCFPFIVIYDASSSEKQNSKIMDKAYSIKGGMNEHALPTISPGLERIDIPIVLGKIEKPKNSLFVADIRQSNIRIQSIHSNSITPETSKFLGATANSLKPIEDGFEISNVIKGNTIDSWVFSCPDFNTAEKWISMLKGEDLDVKSCIKKVGTARLCIKSLANKRNNQKMSESKLTENPLGSTEEQAFIDVVPKIPNNAREKLLISVQPDHHELTQTIIYEDDEGEYYEEQEIELPDVMSIRLDRKLSAKKTKSLEKLMIPSILKIGKDSVIQIEKLNVIGSSFDSMNLQVVALTKNRLYITSPEIFEKNLSHDLLLDEYSIQEKCFIEPINLTDSSDPSNSSRFYVISPKLKESPKKNDNSMNKNYFGFEYGENRHPINDKNNNQNDNSNNTDRTTIKFICPSKDSEQIWLDSIYNHTKKKPLKYWRQILDGIIVRHRRRFTSPKSSKGPKSLKNSGALSHSKRRSSRNNIFEESDKFTDTSTHIQQSDMEAKNLNHHDYHHNDKHGSNEDKKTNETSNHSKDRELFNTSNSEGKSTHENSSHKSSFENVNNLKNNQNFVRFNLNNHDDIGKINRTLSSKTFQTSQDFNKIFRDKPFSGNSP</sequence>
<keyword evidence="1" id="KW-0479">Metal-binding</keyword>
<dbReference type="OrthoDB" id="341068at2759"/>
<dbReference type="CDD" id="cd19757">
    <property type="entry name" value="Bbox1"/>
    <property type="match status" value="1"/>
</dbReference>
<feature type="compositionally biased region" description="Low complexity" evidence="2">
    <location>
        <begin position="1001"/>
        <end position="1015"/>
    </location>
</feature>
<name>A0A1J4MKL0_9CRYT</name>
<evidence type="ECO:0000259" key="3">
    <source>
        <dbReference type="PROSITE" id="PS50119"/>
    </source>
</evidence>